<comment type="caution">
    <text evidence="1">The sequence shown here is derived from an EMBL/GenBank/DDBJ whole genome shotgun (WGS) entry which is preliminary data.</text>
</comment>
<name>A0ABD6EUE4_9BILA</name>
<sequence>MPNITFNGLSQRDPANCDDEYEFGILPDDDDMGNIPTGEEIDAVNDETFGEDINFQDADDLEEFAKQMS</sequence>
<accession>A0ABD6EUE4</accession>
<reference evidence="1 2" key="1">
    <citation type="submission" date="2024-08" db="EMBL/GenBank/DDBJ databases">
        <title>Gnathostoma spinigerum genome.</title>
        <authorList>
            <person name="Gonzalez-Bertolin B."/>
            <person name="Monzon S."/>
            <person name="Zaballos A."/>
            <person name="Jimenez P."/>
            <person name="Dekumyoy P."/>
            <person name="Varona S."/>
            <person name="Cuesta I."/>
            <person name="Sumanam S."/>
            <person name="Adisakwattana P."/>
            <person name="Gasser R.B."/>
            <person name="Hernandez-Gonzalez A."/>
            <person name="Young N.D."/>
            <person name="Perteguer M.J."/>
        </authorList>
    </citation>
    <scope>NUCLEOTIDE SEQUENCE [LARGE SCALE GENOMIC DNA]</scope>
    <source>
        <strain evidence="1">AL3</strain>
        <tissue evidence="1">Liver</tissue>
    </source>
</reference>
<keyword evidence="2" id="KW-1185">Reference proteome</keyword>
<dbReference type="AlphaFoldDB" id="A0ABD6EUE4"/>
<proteinExistence type="predicted"/>
<dbReference type="EMBL" id="JBGFUD010012850">
    <property type="protein sequence ID" value="MFH4983573.1"/>
    <property type="molecule type" value="Genomic_DNA"/>
</dbReference>
<evidence type="ECO:0000313" key="1">
    <source>
        <dbReference type="EMBL" id="MFH4983573.1"/>
    </source>
</evidence>
<evidence type="ECO:0000313" key="2">
    <source>
        <dbReference type="Proteomes" id="UP001608902"/>
    </source>
</evidence>
<dbReference type="Proteomes" id="UP001608902">
    <property type="component" value="Unassembled WGS sequence"/>
</dbReference>
<organism evidence="1 2">
    <name type="scientific">Gnathostoma spinigerum</name>
    <dbReference type="NCBI Taxonomy" id="75299"/>
    <lineage>
        <taxon>Eukaryota</taxon>
        <taxon>Metazoa</taxon>
        <taxon>Ecdysozoa</taxon>
        <taxon>Nematoda</taxon>
        <taxon>Chromadorea</taxon>
        <taxon>Rhabditida</taxon>
        <taxon>Spirurina</taxon>
        <taxon>Gnathostomatomorpha</taxon>
        <taxon>Gnathostomatoidea</taxon>
        <taxon>Gnathostomatidae</taxon>
        <taxon>Gnathostoma</taxon>
    </lineage>
</organism>
<protein>
    <submittedName>
        <fullName evidence="1">Uncharacterized protein</fullName>
    </submittedName>
</protein>
<gene>
    <name evidence="1" type="ORF">AB6A40_010282</name>
</gene>